<organism evidence="4 5">
    <name type="scientific">Ancylobacter rudongensis</name>
    <dbReference type="NCBI Taxonomy" id="177413"/>
    <lineage>
        <taxon>Bacteria</taxon>
        <taxon>Pseudomonadati</taxon>
        <taxon>Pseudomonadota</taxon>
        <taxon>Alphaproteobacteria</taxon>
        <taxon>Hyphomicrobiales</taxon>
        <taxon>Xanthobacteraceae</taxon>
        <taxon>Ancylobacter</taxon>
    </lineage>
</organism>
<name>A0A1G4PKJ2_9HYPH</name>
<feature type="domain" description="N-acetyltransferase" evidence="3">
    <location>
        <begin position="7"/>
        <end position="157"/>
    </location>
</feature>
<dbReference type="AlphaFoldDB" id="A0A1G4PKJ2"/>
<keyword evidence="1 4" id="KW-0808">Transferase</keyword>
<evidence type="ECO:0000259" key="3">
    <source>
        <dbReference type="PROSITE" id="PS51186"/>
    </source>
</evidence>
<evidence type="ECO:0000313" key="5">
    <source>
        <dbReference type="Proteomes" id="UP000198889"/>
    </source>
</evidence>
<dbReference type="PANTHER" id="PTHR43877:SF2">
    <property type="entry name" value="AMINOALKYLPHOSPHONATE N-ACETYLTRANSFERASE-RELATED"/>
    <property type="match status" value="1"/>
</dbReference>
<dbReference type="InterPro" id="IPR016181">
    <property type="entry name" value="Acyl_CoA_acyltransferase"/>
</dbReference>
<dbReference type="SUPFAM" id="SSF55729">
    <property type="entry name" value="Acyl-CoA N-acyltransferases (Nat)"/>
    <property type="match status" value="1"/>
</dbReference>
<dbReference type="Proteomes" id="UP000198889">
    <property type="component" value="Unassembled WGS sequence"/>
</dbReference>
<dbReference type="STRING" id="177413.SAMN05660859_0608"/>
<evidence type="ECO:0000256" key="1">
    <source>
        <dbReference type="ARBA" id="ARBA00022679"/>
    </source>
</evidence>
<protein>
    <submittedName>
        <fullName evidence="4">Acetyltransferase (GNAT) domain-containing protein</fullName>
    </submittedName>
</protein>
<accession>A0A1G4PKJ2</accession>
<dbReference type="CDD" id="cd04301">
    <property type="entry name" value="NAT_SF"/>
    <property type="match status" value="1"/>
</dbReference>
<reference evidence="5" key="1">
    <citation type="submission" date="2016-10" db="EMBL/GenBank/DDBJ databases">
        <authorList>
            <person name="Varghese N."/>
            <person name="Submissions S."/>
        </authorList>
    </citation>
    <scope>NUCLEOTIDE SEQUENCE [LARGE SCALE GENOMIC DNA]</scope>
    <source>
        <strain evidence="5">CGMCC 1.1761</strain>
    </source>
</reference>
<dbReference type="GO" id="GO:0016747">
    <property type="term" value="F:acyltransferase activity, transferring groups other than amino-acyl groups"/>
    <property type="evidence" value="ECO:0007669"/>
    <property type="project" value="InterPro"/>
</dbReference>
<dbReference type="Gene3D" id="3.40.630.30">
    <property type="match status" value="1"/>
</dbReference>
<proteinExistence type="predicted"/>
<keyword evidence="5" id="KW-1185">Reference proteome</keyword>
<gene>
    <name evidence="4" type="ORF">SAMN05660859_0608</name>
</gene>
<keyword evidence="2" id="KW-0012">Acyltransferase</keyword>
<evidence type="ECO:0000256" key="2">
    <source>
        <dbReference type="ARBA" id="ARBA00023315"/>
    </source>
</evidence>
<dbReference type="RefSeq" id="WP_091436000.1">
    <property type="nucleotide sequence ID" value="NZ_FMTP01000001.1"/>
</dbReference>
<evidence type="ECO:0000313" key="4">
    <source>
        <dbReference type="EMBL" id="SCW32608.1"/>
    </source>
</evidence>
<sequence length="157" mass="16275">MSGADGFVLRPARAGEGAQLFEVTRLSVAGLAKGAYSPAQIEGWMGARTPATYEGLIAKGGVTVAECEGLIVGFVDAEPGEVTRLFLVPEAAGAGLGARLLEIGIDRARRGHAGPIKVEATVNAEGFYRRHGFRRVGTGNFSHGIGGDPIAVVLMEL</sequence>
<dbReference type="Pfam" id="PF13673">
    <property type="entry name" value="Acetyltransf_10"/>
    <property type="match status" value="1"/>
</dbReference>
<dbReference type="InterPro" id="IPR000182">
    <property type="entry name" value="GNAT_dom"/>
</dbReference>
<dbReference type="EMBL" id="FMTP01000001">
    <property type="protein sequence ID" value="SCW32608.1"/>
    <property type="molecule type" value="Genomic_DNA"/>
</dbReference>
<dbReference type="PANTHER" id="PTHR43877">
    <property type="entry name" value="AMINOALKYLPHOSPHONATE N-ACETYLTRANSFERASE-RELATED-RELATED"/>
    <property type="match status" value="1"/>
</dbReference>
<dbReference type="InterPro" id="IPR050832">
    <property type="entry name" value="Bact_Acetyltransf"/>
</dbReference>
<dbReference type="PROSITE" id="PS51186">
    <property type="entry name" value="GNAT"/>
    <property type="match status" value="1"/>
</dbReference>